<keyword evidence="3" id="KW-1185">Reference proteome</keyword>
<dbReference type="Proteomes" id="UP000278627">
    <property type="component" value="Unassembled WGS sequence"/>
</dbReference>
<feature type="compositionally biased region" description="Basic and acidic residues" evidence="1">
    <location>
        <begin position="112"/>
        <end position="122"/>
    </location>
</feature>
<dbReference type="EMBL" id="UZAD01013138">
    <property type="protein sequence ID" value="VDN89863.1"/>
    <property type="molecule type" value="Genomic_DNA"/>
</dbReference>
<feature type="region of interest" description="Disordered" evidence="1">
    <location>
        <begin position="276"/>
        <end position="300"/>
    </location>
</feature>
<feature type="region of interest" description="Disordered" evidence="1">
    <location>
        <begin position="428"/>
        <end position="452"/>
    </location>
</feature>
<dbReference type="WBParaSite" id="BPAG_0000871501-mRNA-1">
    <property type="protein sequence ID" value="BPAG_0000871501-mRNA-1"/>
    <property type="gene ID" value="BPAG_0000871501"/>
</dbReference>
<evidence type="ECO:0000313" key="2">
    <source>
        <dbReference type="EMBL" id="VDN89863.1"/>
    </source>
</evidence>
<sequence>MMNHSWKDSINASFKRGVSPNVEMSQVNYYPPPDIPRPDILYQHVNNGWTDLKYRLNAKEVYRPVKALFTIQNLGQNNMALVARVEKTASISDAQKQAISSSNQQRTVVNLSREHETKERISLDPSTTGCILTGSMETKKEITEEPTELFQEPLASSGNDELQQHHASSISSTSFLNSAVSPSTQHQVLDSSYPMNTKQPGAKEYEFHDYKEQLYFTTSDATIIRNPSGSEQQFQAENTMSVTTSIVVQGVPQEAMSSSDIRSKQLPSNFVNSTLFSETKEKQKPRRFSETEEVSKSHYETSVDLSEFYPDLSTNTVSFFSLLTTVEPDIPMNLPVVNTESQGSAIQYSSDIHETNILENTKNSSGIVVVNQNNLSQTGKKLFQPTDNASPVEKQFVKPRNQSLLPFHFSMKNGIIIFNNVSSSKHTSKQETIPRSSAYFGSDTDESNISNNNTTLEETTHEETLVSTAMIFEESPVLESYHDLSVEEIPNVTNEKETLSNFGQETDSLHGRSKFEQHSPLTSRYYPEQTSLSNGYYPEEQHLPSDLGTEGIVSTEINEQNYQTTDIYLTNIYPSYENREVVEHGKVPNQLGHIDISEQEQIDKMKMSSDLHLSGIDITSTASDITQQSTVVTEMKSEVFNEIYEVKQLESSSTNAEETMPSMLLQITNEIPLSVAITSTTILAGIHRTEIPIKEITDDNHAASMNWYATSSIRLGESRQHVILPISEVKVDDEMSDTSGLVSTTQESSEAINISAPTPPAIILLPPSVPLLAVTEISSDGYSTVEEGWQVNPSHIDKESSEDLLEATSSYLEEVSENDWNSQFKSEVPQSKILHNETADEIKNSAASSYPSNFHEYKNDDDGNVMAIVTRNTEKLASISSKDIVSTTFFPIPIMQNRYVSISPGYGTVESTKINKPQFIPQPLPSNSVKFPNTAQRFKPVLYQSYIPQKPFYTSFPKATIHRKESLNAPSSMFNLKKGRECCGGSGHGNGGSRYQSCGGGFVTNCSPYCLLLPFCLQTVPLCSLPCLCRAANKIHRLFVGENC</sequence>
<feature type="region of interest" description="Disordered" evidence="1">
    <location>
        <begin position="105"/>
        <end position="130"/>
    </location>
</feature>
<evidence type="ECO:0000256" key="1">
    <source>
        <dbReference type="SAM" id="MobiDB-lite"/>
    </source>
</evidence>
<name>A0A158PQX4_BRUPA</name>
<protein>
    <submittedName>
        <fullName evidence="4">ZM domain-containing protein</fullName>
    </submittedName>
</protein>
<feature type="compositionally biased region" description="Basic and acidic residues" evidence="1">
    <location>
        <begin position="278"/>
        <end position="300"/>
    </location>
</feature>
<reference evidence="2 3" key="2">
    <citation type="submission" date="2018-11" db="EMBL/GenBank/DDBJ databases">
        <authorList>
            <consortium name="Pathogen Informatics"/>
        </authorList>
    </citation>
    <scope>NUCLEOTIDE SEQUENCE [LARGE SCALE GENOMIC DNA]</scope>
</reference>
<gene>
    <name evidence="2" type="ORF">BPAG_LOCUS8677</name>
</gene>
<organism evidence="4">
    <name type="scientific">Brugia pahangi</name>
    <name type="common">Filarial nematode worm</name>
    <dbReference type="NCBI Taxonomy" id="6280"/>
    <lineage>
        <taxon>Eukaryota</taxon>
        <taxon>Metazoa</taxon>
        <taxon>Ecdysozoa</taxon>
        <taxon>Nematoda</taxon>
        <taxon>Chromadorea</taxon>
        <taxon>Rhabditida</taxon>
        <taxon>Spirurina</taxon>
        <taxon>Spiruromorpha</taxon>
        <taxon>Filarioidea</taxon>
        <taxon>Onchocercidae</taxon>
        <taxon>Brugia</taxon>
    </lineage>
</organism>
<evidence type="ECO:0000313" key="3">
    <source>
        <dbReference type="Proteomes" id="UP000278627"/>
    </source>
</evidence>
<dbReference type="AlphaFoldDB" id="A0A158PQX4"/>
<feature type="region of interest" description="Disordered" evidence="1">
    <location>
        <begin position="155"/>
        <end position="179"/>
    </location>
</feature>
<evidence type="ECO:0000313" key="4">
    <source>
        <dbReference type="WBParaSite" id="BPAG_0000871501-mRNA-1"/>
    </source>
</evidence>
<reference evidence="4" key="1">
    <citation type="submission" date="2016-04" db="UniProtKB">
        <authorList>
            <consortium name="WormBaseParasite"/>
        </authorList>
    </citation>
    <scope>IDENTIFICATION</scope>
</reference>
<accession>A0A158PQX4</accession>
<proteinExistence type="predicted"/>